<feature type="compositionally biased region" description="Basic and acidic residues" evidence="1">
    <location>
        <begin position="38"/>
        <end position="47"/>
    </location>
</feature>
<sequence length="165" mass="17115" precursor="true">MKRFFALIVCSAMLSVMSGCGGPPAPAPAPVANSSPKEAAHGPHGEGPHGGAVTDWGGGAYHVEFTVDHDKKEATVYIIGGDEKTPAPIKATSIHLVINDPMTEMDLAAQPLETDPAGTSSRFVGTHATIGIVKEFAGTISGQIDGTPYTGDFKEEPHDAGHEKK</sequence>
<feature type="signal peptide" evidence="2">
    <location>
        <begin position="1"/>
        <end position="21"/>
    </location>
</feature>
<feature type="region of interest" description="Disordered" evidence="1">
    <location>
        <begin position="145"/>
        <end position="165"/>
    </location>
</feature>
<dbReference type="RefSeq" id="WP_145087459.1">
    <property type="nucleotide sequence ID" value="NZ_CP036274.1"/>
</dbReference>
<dbReference type="AlphaFoldDB" id="A0A517Y8W1"/>
<accession>A0A517Y8W1</accession>
<dbReference type="OrthoDB" id="290953at2"/>
<proteinExistence type="predicted"/>
<evidence type="ECO:0008006" key="5">
    <source>
        <dbReference type="Google" id="ProtNLM"/>
    </source>
</evidence>
<feature type="compositionally biased region" description="Basic and acidic residues" evidence="1">
    <location>
        <begin position="152"/>
        <end position="165"/>
    </location>
</feature>
<gene>
    <name evidence="3" type="ORF">ETAA8_17600</name>
</gene>
<organism evidence="3 4">
    <name type="scientific">Anatilimnocola aggregata</name>
    <dbReference type="NCBI Taxonomy" id="2528021"/>
    <lineage>
        <taxon>Bacteria</taxon>
        <taxon>Pseudomonadati</taxon>
        <taxon>Planctomycetota</taxon>
        <taxon>Planctomycetia</taxon>
        <taxon>Pirellulales</taxon>
        <taxon>Pirellulaceae</taxon>
        <taxon>Anatilimnocola</taxon>
    </lineage>
</organism>
<keyword evidence="2" id="KW-0732">Signal</keyword>
<evidence type="ECO:0000313" key="3">
    <source>
        <dbReference type="EMBL" id="QDU26679.1"/>
    </source>
</evidence>
<evidence type="ECO:0000256" key="2">
    <source>
        <dbReference type="SAM" id="SignalP"/>
    </source>
</evidence>
<feature type="chain" id="PRO_5021806872" description="Lipoprotein" evidence="2">
    <location>
        <begin position="22"/>
        <end position="165"/>
    </location>
</feature>
<evidence type="ECO:0000256" key="1">
    <source>
        <dbReference type="SAM" id="MobiDB-lite"/>
    </source>
</evidence>
<reference evidence="3 4" key="1">
    <citation type="submission" date="2019-02" db="EMBL/GenBank/DDBJ databases">
        <title>Deep-cultivation of Planctomycetes and their phenomic and genomic characterization uncovers novel biology.</title>
        <authorList>
            <person name="Wiegand S."/>
            <person name="Jogler M."/>
            <person name="Boedeker C."/>
            <person name="Pinto D."/>
            <person name="Vollmers J."/>
            <person name="Rivas-Marin E."/>
            <person name="Kohn T."/>
            <person name="Peeters S.H."/>
            <person name="Heuer A."/>
            <person name="Rast P."/>
            <person name="Oberbeckmann S."/>
            <person name="Bunk B."/>
            <person name="Jeske O."/>
            <person name="Meyerdierks A."/>
            <person name="Storesund J.E."/>
            <person name="Kallscheuer N."/>
            <person name="Luecker S."/>
            <person name="Lage O.M."/>
            <person name="Pohl T."/>
            <person name="Merkel B.J."/>
            <person name="Hornburger P."/>
            <person name="Mueller R.-W."/>
            <person name="Bruemmer F."/>
            <person name="Labrenz M."/>
            <person name="Spormann A.M."/>
            <person name="Op den Camp H."/>
            <person name="Overmann J."/>
            <person name="Amann R."/>
            <person name="Jetten M.S.M."/>
            <person name="Mascher T."/>
            <person name="Medema M.H."/>
            <person name="Devos D.P."/>
            <person name="Kaster A.-K."/>
            <person name="Ovreas L."/>
            <person name="Rohde M."/>
            <person name="Galperin M.Y."/>
            <person name="Jogler C."/>
        </authorList>
    </citation>
    <scope>NUCLEOTIDE SEQUENCE [LARGE SCALE GENOMIC DNA]</scope>
    <source>
        <strain evidence="3 4">ETA_A8</strain>
    </source>
</reference>
<dbReference type="EMBL" id="CP036274">
    <property type="protein sequence ID" value="QDU26679.1"/>
    <property type="molecule type" value="Genomic_DNA"/>
</dbReference>
<feature type="region of interest" description="Disordered" evidence="1">
    <location>
        <begin position="24"/>
        <end position="55"/>
    </location>
</feature>
<evidence type="ECO:0000313" key="4">
    <source>
        <dbReference type="Proteomes" id="UP000315017"/>
    </source>
</evidence>
<protein>
    <recommendedName>
        <fullName evidence="5">Lipoprotein</fullName>
    </recommendedName>
</protein>
<name>A0A517Y8W1_9BACT</name>
<keyword evidence="4" id="KW-1185">Reference proteome</keyword>
<dbReference type="KEGG" id="aagg:ETAA8_17600"/>
<dbReference type="PROSITE" id="PS51257">
    <property type="entry name" value="PROKAR_LIPOPROTEIN"/>
    <property type="match status" value="1"/>
</dbReference>
<dbReference type="Proteomes" id="UP000315017">
    <property type="component" value="Chromosome"/>
</dbReference>